<feature type="transmembrane region" description="Helical" evidence="5">
    <location>
        <begin position="148"/>
        <end position="170"/>
    </location>
</feature>
<dbReference type="RefSeq" id="WP_123323436.1">
    <property type="nucleotide sequence ID" value="NZ_JBHRSX010000016.1"/>
</dbReference>
<evidence type="ECO:0000256" key="3">
    <source>
        <dbReference type="ARBA" id="ARBA00022989"/>
    </source>
</evidence>
<keyword evidence="3 5" id="KW-1133">Transmembrane helix</keyword>
<name>A0ABV7JYC6_9ALTE</name>
<feature type="transmembrane region" description="Helical" evidence="5">
    <location>
        <begin position="212"/>
        <end position="234"/>
    </location>
</feature>
<evidence type="ECO:0000256" key="1">
    <source>
        <dbReference type="ARBA" id="ARBA00004141"/>
    </source>
</evidence>
<gene>
    <name evidence="6" type="ORF">ACFOEW_07950</name>
</gene>
<keyword evidence="4 5" id="KW-0472">Membrane</keyword>
<feature type="transmembrane region" description="Helical" evidence="5">
    <location>
        <begin position="89"/>
        <end position="112"/>
    </location>
</feature>
<reference evidence="7" key="1">
    <citation type="journal article" date="2019" name="Int. J. Syst. Evol. Microbiol.">
        <title>The Global Catalogue of Microorganisms (GCM) 10K type strain sequencing project: providing services to taxonomists for standard genome sequencing and annotation.</title>
        <authorList>
            <consortium name="The Broad Institute Genomics Platform"/>
            <consortium name="The Broad Institute Genome Sequencing Center for Infectious Disease"/>
            <person name="Wu L."/>
            <person name="Ma J."/>
        </authorList>
    </citation>
    <scope>NUCLEOTIDE SEQUENCE [LARGE SCALE GENOMIC DNA]</scope>
    <source>
        <strain evidence="7">KCTC 52449</strain>
    </source>
</reference>
<protein>
    <submittedName>
        <fullName evidence="6">Bile acid:sodium symporter family protein</fullName>
    </submittedName>
</protein>
<evidence type="ECO:0000256" key="2">
    <source>
        <dbReference type="ARBA" id="ARBA00022692"/>
    </source>
</evidence>
<proteinExistence type="predicted"/>
<evidence type="ECO:0000313" key="6">
    <source>
        <dbReference type="EMBL" id="MFC3201746.1"/>
    </source>
</evidence>
<keyword evidence="2 5" id="KW-0812">Transmembrane</keyword>
<feature type="transmembrane region" description="Helical" evidence="5">
    <location>
        <begin position="182"/>
        <end position="206"/>
    </location>
</feature>
<dbReference type="PANTHER" id="PTHR10361">
    <property type="entry name" value="SODIUM-BILE ACID COTRANSPORTER"/>
    <property type="match status" value="1"/>
</dbReference>
<comment type="caution">
    <text evidence="6">The sequence shown here is derived from an EMBL/GenBank/DDBJ whole genome shotgun (WGS) entry which is preliminary data.</text>
</comment>
<dbReference type="Gene3D" id="1.20.1530.20">
    <property type="match status" value="1"/>
</dbReference>
<dbReference type="InterPro" id="IPR004710">
    <property type="entry name" value="Bilac:Na_transpt"/>
</dbReference>
<keyword evidence="7" id="KW-1185">Reference proteome</keyword>
<feature type="transmembrane region" description="Helical" evidence="5">
    <location>
        <begin position="60"/>
        <end position="83"/>
    </location>
</feature>
<sequence length="311" mass="32993">MAIYLFPVLALLISVFAYLFPALLVGLKAFIVPLLVVVMLAMGLTLQWRDFTKVWQYRRIVGAGVAIQFIIMPFAAWLIALLLGLSEALITGMMLVGATAGGTASNVMAYLAKGNVALSVSMTMISTLVAVILLPLLTWLYLGQSIEVPALSMLGMLVKVILLPVAAGMLLNHFFKHKLAGIAPACSVFSMAAILLIIAIVVALNSDNLNTVAWQVVSAVILHNLIGLGCGYGLSRKLGYDSVIARTVAIEVGMQNSGLSVALALKYFSAASALPGAIFSIWHNLSGALFASFWAKRSSPGEGQNQDKQPG</sequence>
<feature type="transmembrane region" description="Helical" evidence="5">
    <location>
        <begin position="124"/>
        <end position="142"/>
    </location>
</feature>
<dbReference type="Proteomes" id="UP001595477">
    <property type="component" value="Unassembled WGS sequence"/>
</dbReference>
<accession>A0ABV7JYC6</accession>
<organism evidence="6 7">
    <name type="scientific">Alteromonas oceani</name>
    <dbReference type="NCBI Taxonomy" id="2071609"/>
    <lineage>
        <taxon>Bacteria</taxon>
        <taxon>Pseudomonadati</taxon>
        <taxon>Pseudomonadota</taxon>
        <taxon>Gammaproteobacteria</taxon>
        <taxon>Alteromonadales</taxon>
        <taxon>Alteromonadaceae</taxon>
        <taxon>Alteromonas/Salinimonas group</taxon>
        <taxon>Alteromonas</taxon>
    </lineage>
</organism>
<evidence type="ECO:0000256" key="4">
    <source>
        <dbReference type="ARBA" id="ARBA00023136"/>
    </source>
</evidence>
<evidence type="ECO:0000313" key="7">
    <source>
        <dbReference type="Proteomes" id="UP001595477"/>
    </source>
</evidence>
<dbReference type="InterPro" id="IPR038770">
    <property type="entry name" value="Na+/solute_symporter_sf"/>
</dbReference>
<comment type="subcellular location">
    <subcellularLocation>
        <location evidence="1">Membrane</location>
        <topology evidence="1">Multi-pass membrane protein</topology>
    </subcellularLocation>
</comment>
<dbReference type="EMBL" id="JBHRSX010000016">
    <property type="protein sequence ID" value="MFC3201746.1"/>
    <property type="molecule type" value="Genomic_DNA"/>
</dbReference>
<dbReference type="PANTHER" id="PTHR10361:SF28">
    <property type="entry name" value="P3 PROTEIN-RELATED"/>
    <property type="match status" value="1"/>
</dbReference>
<evidence type="ECO:0000256" key="5">
    <source>
        <dbReference type="SAM" id="Phobius"/>
    </source>
</evidence>
<feature type="transmembrane region" description="Helical" evidence="5">
    <location>
        <begin position="27"/>
        <end position="48"/>
    </location>
</feature>
<dbReference type="Pfam" id="PF01758">
    <property type="entry name" value="SBF"/>
    <property type="match status" value="1"/>
</dbReference>
<dbReference type="InterPro" id="IPR002657">
    <property type="entry name" value="BilAc:Na_symport/Acr3"/>
</dbReference>